<evidence type="ECO:0000256" key="1">
    <source>
        <dbReference type="ARBA" id="ARBA00022741"/>
    </source>
</evidence>
<dbReference type="Gene3D" id="3.40.50.300">
    <property type="entry name" value="P-loop containing nucleotide triphosphate hydrolases"/>
    <property type="match status" value="1"/>
</dbReference>
<dbReference type="EMBL" id="QHKM01000001">
    <property type="protein sequence ID" value="RAK70775.1"/>
    <property type="molecule type" value="Genomic_DNA"/>
</dbReference>
<organism evidence="6 7">
    <name type="scientific">Hymenobacter edaphi</name>
    <dbReference type="NCBI Taxonomy" id="2211146"/>
    <lineage>
        <taxon>Bacteria</taxon>
        <taxon>Pseudomonadati</taxon>
        <taxon>Bacteroidota</taxon>
        <taxon>Cytophagia</taxon>
        <taxon>Cytophagales</taxon>
        <taxon>Hymenobacteraceae</taxon>
        <taxon>Hymenobacter</taxon>
    </lineage>
</organism>
<keyword evidence="4" id="KW-0067">ATP-binding</keyword>
<dbReference type="SUPFAM" id="SSF52540">
    <property type="entry name" value="P-loop containing nucleoside triphosphate hydrolases"/>
    <property type="match status" value="1"/>
</dbReference>
<keyword evidence="2" id="KW-0378">Hydrolase</keyword>
<reference evidence="7" key="1">
    <citation type="submission" date="2018-05" db="EMBL/GenBank/DDBJ databases">
        <authorList>
            <person name="Nie L."/>
        </authorList>
    </citation>
    <scope>NUCLEOTIDE SEQUENCE [LARGE SCALE GENOMIC DNA]</scope>
    <source>
        <strain evidence="7">NL</strain>
    </source>
</reference>
<dbReference type="SMART" id="SM00490">
    <property type="entry name" value="HELICc"/>
    <property type="match status" value="1"/>
</dbReference>
<dbReference type="PANTHER" id="PTHR12131:SF1">
    <property type="entry name" value="ATP-DEPENDENT RNA HELICASE SUPV3L1, MITOCHONDRIAL-RELATED"/>
    <property type="match status" value="1"/>
</dbReference>
<feature type="domain" description="Helicase C-terminal" evidence="5">
    <location>
        <begin position="60"/>
        <end position="250"/>
    </location>
</feature>
<evidence type="ECO:0000256" key="2">
    <source>
        <dbReference type="ARBA" id="ARBA00022801"/>
    </source>
</evidence>
<comment type="caution">
    <text evidence="6">The sequence shown here is derived from an EMBL/GenBank/DDBJ whole genome shotgun (WGS) entry which is preliminary data.</text>
</comment>
<dbReference type="InterPro" id="IPR027417">
    <property type="entry name" value="P-loop_NTPase"/>
</dbReference>
<keyword evidence="1" id="KW-0547">Nucleotide-binding</keyword>
<evidence type="ECO:0000313" key="7">
    <source>
        <dbReference type="Proteomes" id="UP000248553"/>
    </source>
</evidence>
<dbReference type="PROSITE" id="PS51194">
    <property type="entry name" value="HELICASE_CTER"/>
    <property type="match status" value="1"/>
</dbReference>
<dbReference type="GO" id="GO:0005524">
    <property type="term" value="F:ATP binding"/>
    <property type="evidence" value="ECO:0007669"/>
    <property type="project" value="UniProtKB-KW"/>
</dbReference>
<accession>A0A328BVR6</accession>
<dbReference type="InterPro" id="IPR050699">
    <property type="entry name" value="RNA-DNA_Helicase"/>
</dbReference>
<evidence type="ECO:0000256" key="4">
    <source>
        <dbReference type="ARBA" id="ARBA00022840"/>
    </source>
</evidence>
<evidence type="ECO:0000256" key="3">
    <source>
        <dbReference type="ARBA" id="ARBA00022806"/>
    </source>
</evidence>
<dbReference type="GO" id="GO:0004386">
    <property type="term" value="F:helicase activity"/>
    <property type="evidence" value="ECO:0007669"/>
    <property type="project" value="UniProtKB-KW"/>
</dbReference>
<dbReference type="AlphaFoldDB" id="A0A328BVR6"/>
<dbReference type="Pfam" id="PF00271">
    <property type="entry name" value="Helicase_C"/>
    <property type="match status" value="1"/>
</dbReference>
<sequence>MTNRFYLLGPMIKNIPVAFKEQFDLLWFPTEFATVAVDEINHETRGSLKAAEKKALKTQNLLDLLVQLQEPTLIYCSAPLKATKLCNDFVEYLNEDVYNPIELPNFDNKEIIEWIEENLNNEWLLIEALQKGIGFHHGAIPRHLGSALVDAFNQGNIKWLFCTSTLIEGVNTSAKNVVLFDKEKGRKPIDFFDYKNIAGRSGRMNNYFIGNVYRFEKPPIQTDLFIDLPLYDQKNAPIEFLFSIDTKDINNDGLAKLSEYQNHPPDILETIRKNSSINVNGQIEIINEIENNLQKYHYLLNWSSNPTYEQLLAVIDLCWHFLLKPKENRAEIRSAKHLTFMTSRYTQVKSLPILIKIIVDDPYWVKIIPDYKTRLNTLTFFTLNITRHWFDHKLPKWICVISDLQEYVFKKHGIDFGNYTLYARTLEHNFLPGNLSSLKEYDIPVSAIQKLTNILNPNDSIEELINILSILPNSMLTQFGLLPYEINKIKSAF</sequence>
<keyword evidence="3" id="KW-0347">Helicase</keyword>
<name>A0A328BVR6_9BACT</name>
<dbReference type="GO" id="GO:0016787">
    <property type="term" value="F:hydrolase activity"/>
    <property type="evidence" value="ECO:0007669"/>
    <property type="project" value="UniProtKB-KW"/>
</dbReference>
<proteinExistence type="predicted"/>
<gene>
    <name evidence="6" type="ORF">DLM85_06940</name>
</gene>
<keyword evidence="7" id="KW-1185">Reference proteome</keyword>
<protein>
    <recommendedName>
        <fullName evidence="5">Helicase C-terminal domain-containing protein</fullName>
    </recommendedName>
</protein>
<evidence type="ECO:0000259" key="5">
    <source>
        <dbReference type="PROSITE" id="PS51194"/>
    </source>
</evidence>
<dbReference type="InterPro" id="IPR001650">
    <property type="entry name" value="Helicase_C-like"/>
</dbReference>
<dbReference type="PANTHER" id="PTHR12131">
    <property type="entry name" value="ATP-DEPENDENT RNA AND DNA HELICASE"/>
    <property type="match status" value="1"/>
</dbReference>
<evidence type="ECO:0000313" key="6">
    <source>
        <dbReference type="EMBL" id="RAK70775.1"/>
    </source>
</evidence>
<dbReference type="Proteomes" id="UP000248553">
    <property type="component" value="Unassembled WGS sequence"/>
</dbReference>